<name>A0ABP9H1L0_9FLAO</name>
<dbReference type="RefSeq" id="WP_345163603.1">
    <property type="nucleotide sequence ID" value="NZ_BAABJK010000002.1"/>
</dbReference>
<reference evidence="5" key="1">
    <citation type="journal article" date="2019" name="Int. J. Syst. Evol. Microbiol.">
        <title>The Global Catalogue of Microorganisms (GCM) 10K type strain sequencing project: providing services to taxonomists for standard genome sequencing and annotation.</title>
        <authorList>
            <consortium name="The Broad Institute Genomics Platform"/>
            <consortium name="The Broad Institute Genome Sequencing Center for Infectious Disease"/>
            <person name="Wu L."/>
            <person name="Ma J."/>
        </authorList>
    </citation>
    <scope>NUCLEOTIDE SEQUENCE [LARGE SCALE GENOMIC DNA]</scope>
    <source>
        <strain evidence="5">JCM 18287</strain>
    </source>
</reference>
<evidence type="ECO:0000259" key="3">
    <source>
        <dbReference type="Pfam" id="PF05426"/>
    </source>
</evidence>
<keyword evidence="1" id="KW-0732">Signal</keyword>
<evidence type="ECO:0000256" key="1">
    <source>
        <dbReference type="ARBA" id="ARBA00022729"/>
    </source>
</evidence>
<dbReference type="InterPro" id="IPR008397">
    <property type="entry name" value="Alginate_lyase_dom"/>
</dbReference>
<dbReference type="Gene3D" id="1.50.10.100">
    <property type="entry name" value="Chondroitin AC/alginate lyase"/>
    <property type="match status" value="1"/>
</dbReference>
<keyword evidence="5" id="KW-1185">Reference proteome</keyword>
<comment type="caution">
    <text evidence="4">The sequence shown here is derived from an EMBL/GenBank/DDBJ whole genome shotgun (WGS) entry which is preliminary data.</text>
</comment>
<dbReference type="SUPFAM" id="SSF48230">
    <property type="entry name" value="Chondroitin AC/alginate lyase"/>
    <property type="match status" value="1"/>
</dbReference>
<gene>
    <name evidence="4" type="ORF">GCM10023315_02550</name>
</gene>
<protein>
    <recommendedName>
        <fullName evidence="3">Alginate lyase domain-containing protein</fullName>
    </recommendedName>
</protein>
<organism evidence="4 5">
    <name type="scientific">Algibacter aquimarinus</name>
    <dbReference type="NCBI Taxonomy" id="1136748"/>
    <lineage>
        <taxon>Bacteria</taxon>
        <taxon>Pseudomonadati</taxon>
        <taxon>Bacteroidota</taxon>
        <taxon>Flavobacteriia</taxon>
        <taxon>Flavobacteriales</taxon>
        <taxon>Flavobacteriaceae</taxon>
        <taxon>Algibacter</taxon>
    </lineage>
</organism>
<dbReference type="PROSITE" id="PS51257">
    <property type="entry name" value="PROKAR_LIPOPROTEIN"/>
    <property type="match status" value="1"/>
</dbReference>
<dbReference type="InterPro" id="IPR008929">
    <property type="entry name" value="Chondroitin_lyas"/>
</dbReference>
<evidence type="ECO:0000256" key="2">
    <source>
        <dbReference type="ARBA" id="ARBA00023239"/>
    </source>
</evidence>
<keyword evidence="2" id="KW-0456">Lyase</keyword>
<dbReference type="EMBL" id="BAABJK010000002">
    <property type="protein sequence ID" value="GAA4958550.1"/>
    <property type="molecule type" value="Genomic_DNA"/>
</dbReference>
<evidence type="ECO:0000313" key="4">
    <source>
        <dbReference type="EMBL" id="GAA4958550.1"/>
    </source>
</evidence>
<feature type="domain" description="Alginate lyase" evidence="3">
    <location>
        <begin position="50"/>
        <end position="326"/>
    </location>
</feature>
<evidence type="ECO:0000313" key="5">
    <source>
        <dbReference type="Proteomes" id="UP001501692"/>
    </source>
</evidence>
<proteinExistence type="predicted"/>
<dbReference type="Pfam" id="PF05426">
    <property type="entry name" value="Alginate_lyase"/>
    <property type="match status" value="1"/>
</dbReference>
<accession>A0ABP9H1L0</accession>
<dbReference type="Proteomes" id="UP001501692">
    <property type="component" value="Unassembled WGS sequence"/>
</dbReference>
<sequence>MNFRYLSLIIVIFTVGCSSTVTHFDQLELLERERIFSEVHKYENLQPVTVTANISLRSAGSKHDFYSEGDYWWPNPKHPDSAYIRKDGLSNPDNFVAHRRDMIRLSQISGALASAYLISKDEKYIHQLMPHLNAWFVDETTKMNSNLLYAQAIKGRVTGRGIGIIDTIHLIEVALAVKVVEDSKLIDQQNIENIKSWFSEYLDWLTTHPYGIKERDNGNNHSTCWAMQVAAFAKLTNNKEQLEFCETFFKNVLLPKQMAEDGSFPKELSRTKPYGYSLFNLDAMASLAQLLTNDSFNFFNYESEKGRSLGLGINFLYPYIINKNNWPYKTDVMYWNDWPTKHPALLFGGLQLDNQNYISTWAKLPKIPNKPEIIRNMPVRYPLLWMNN</sequence>